<proteinExistence type="predicted"/>
<feature type="region of interest" description="Disordered" evidence="1">
    <location>
        <begin position="1"/>
        <end position="22"/>
    </location>
</feature>
<dbReference type="Proteomes" id="UP000606786">
    <property type="component" value="Unassembled WGS sequence"/>
</dbReference>
<evidence type="ECO:0000313" key="3">
    <source>
        <dbReference type="Proteomes" id="UP000606786"/>
    </source>
</evidence>
<dbReference type="AlphaFoldDB" id="A0A811VJA8"/>
<protein>
    <submittedName>
        <fullName evidence="2">(Mediterranean fruit fly) hypothetical protein</fullName>
    </submittedName>
</protein>
<gene>
    <name evidence="2" type="ORF">CCAP1982_LOCUS23282</name>
</gene>
<accession>A0A811VJA8</accession>
<comment type="caution">
    <text evidence="2">The sequence shown here is derived from an EMBL/GenBank/DDBJ whole genome shotgun (WGS) entry which is preliminary data.</text>
</comment>
<reference evidence="2" key="1">
    <citation type="submission" date="2020-11" db="EMBL/GenBank/DDBJ databases">
        <authorList>
            <person name="Whitehead M."/>
        </authorList>
    </citation>
    <scope>NUCLEOTIDE SEQUENCE</scope>
    <source>
        <strain evidence="2">EGII</strain>
    </source>
</reference>
<evidence type="ECO:0000256" key="1">
    <source>
        <dbReference type="SAM" id="MobiDB-lite"/>
    </source>
</evidence>
<dbReference type="EMBL" id="CAJHJT010000056">
    <property type="protein sequence ID" value="CAD7015337.1"/>
    <property type="molecule type" value="Genomic_DNA"/>
</dbReference>
<keyword evidence="3" id="KW-1185">Reference proteome</keyword>
<name>A0A811VJA8_CERCA</name>
<organism evidence="2 3">
    <name type="scientific">Ceratitis capitata</name>
    <name type="common">Mediterranean fruit fly</name>
    <name type="synonym">Tephritis capitata</name>
    <dbReference type="NCBI Taxonomy" id="7213"/>
    <lineage>
        <taxon>Eukaryota</taxon>
        <taxon>Metazoa</taxon>
        <taxon>Ecdysozoa</taxon>
        <taxon>Arthropoda</taxon>
        <taxon>Hexapoda</taxon>
        <taxon>Insecta</taxon>
        <taxon>Pterygota</taxon>
        <taxon>Neoptera</taxon>
        <taxon>Endopterygota</taxon>
        <taxon>Diptera</taxon>
        <taxon>Brachycera</taxon>
        <taxon>Muscomorpha</taxon>
        <taxon>Tephritoidea</taxon>
        <taxon>Tephritidae</taxon>
        <taxon>Ceratitis</taxon>
        <taxon>Ceratitis</taxon>
    </lineage>
</organism>
<sequence>MSGPQVSLGGPGPVHQPNSFVINHTGGRLEDIEGQCGSIDCAKCGKNEILSALEGEKINFYHLKELSSRRFAVKLNPSSRTVERSLKVAKSTGTR</sequence>
<evidence type="ECO:0000313" key="2">
    <source>
        <dbReference type="EMBL" id="CAD7015337.1"/>
    </source>
</evidence>